<dbReference type="Proteomes" id="UP001163324">
    <property type="component" value="Chromosome 1"/>
</dbReference>
<comment type="caution">
    <text evidence="1">The sequence shown here is derived from an EMBL/GenBank/DDBJ whole genome shotgun (WGS) entry which is preliminary data.</text>
</comment>
<organism evidence="1 2">
    <name type="scientific">Trichothecium roseum</name>
    <dbReference type="NCBI Taxonomy" id="47278"/>
    <lineage>
        <taxon>Eukaryota</taxon>
        <taxon>Fungi</taxon>
        <taxon>Dikarya</taxon>
        <taxon>Ascomycota</taxon>
        <taxon>Pezizomycotina</taxon>
        <taxon>Sordariomycetes</taxon>
        <taxon>Hypocreomycetidae</taxon>
        <taxon>Hypocreales</taxon>
        <taxon>Hypocreales incertae sedis</taxon>
        <taxon>Trichothecium</taxon>
    </lineage>
</organism>
<accession>A0ACC0VB79</accession>
<protein>
    <submittedName>
        <fullName evidence="1">Uncharacterized protein</fullName>
    </submittedName>
</protein>
<reference evidence="1" key="1">
    <citation type="submission" date="2022-10" db="EMBL/GenBank/DDBJ databases">
        <title>Complete Genome of Trichothecium roseum strain YXFP-22015, a Plant Pathogen Isolated from Citrus.</title>
        <authorList>
            <person name="Wang Y."/>
            <person name="Zhu L."/>
        </authorList>
    </citation>
    <scope>NUCLEOTIDE SEQUENCE</scope>
    <source>
        <strain evidence="1">YXFP-22015</strain>
    </source>
</reference>
<evidence type="ECO:0000313" key="2">
    <source>
        <dbReference type="Proteomes" id="UP001163324"/>
    </source>
</evidence>
<keyword evidence="2" id="KW-1185">Reference proteome</keyword>
<name>A0ACC0VB79_9HYPO</name>
<dbReference type="EMBL" id="CM047940">
    <property type="protein sequence ID" value="KAI9903685.1"/>
    <property type="molecule type" value="Genomic_DNA"/>
</dbReference>
<gene>
    <name evidence="1" type="ORF">N3K66_000214</name>
</gene>
<evidence type="ECO:0000313" key="1">
    <source>
        <dbReference type="EMBL" id="KAI9903685.1"/>
    </source>
</evidence>
<sequence length="319" mass="35746">MSPKVKTAPTTKDEELDDHEKKAGKEPKVNGNKTKSPKKRKQHPRERAEGTRKSARTARAHPSQLQLLKYMLSRDCEVLCRPDDEKKALGSADSFEGMVTYTSGVMSPFQELACAVILSRPISHMLGLRTIRTLFNAPYELTTAKKMSEAGNDVLHKVMWDARTQHKGKTADQLHYLADLIVEFYSAADDKEGSRLKRVTDRDDVHKALDELAGDIKGMGPTASSIFRRRVQWLWPAAHPFIDDKSARGLLEMGLPDGEDGLRAFVESNWRDCQSEEYQLAGKDEEEKARRAFVLVLERATSASLEGKMDEVMQAASAT</sequence>
<proteinExistence type="predicted"/>